<sequence>MRLDHRFAALAGALALAALPSAAMAFSLCVTVDTLRSEALWTQVGSEPAQKFTSAGECKFFLRGAGPIKAWAADSRILGGGIDEQECEGFTVSPSYQGEIELKVTYSEALQGAGPAYIGTCTVAKW</sequence>
<dbReference type="EMBL" id="RJKX01000016">
    <property type="protein sequence ID" value="ROP83850.1"/>
    <property type="molecule type" value="Genomic_DNA"/>
</dbReference>
<evidence type="ECO:0008006" key="4">
    <source>
        <dbReference type="Google" id="ProtNLM"/>
    </source>
</evidence>
<reference evidence="2 3" key="1">
    <citation type="submission" date="2018-11" db="EMBL/GenBank/DDBJ databases">
        <title>Genomic Encyclopedia of Type Strains, Phase IV (KMG-IV): sequencing the most valuable type-strain genomes for metagenomic binning, comparative biology and taxonomic classification.</title>
        <authorList>
            <person name="Goeker M."/>
        </authorList>
    </citation>
    <scope>NUCLEOTIDE SEQUENCE [LARGE SCALE GENOMIC DNA]</scope>
    <source>
        <strain evidence="2 3">DSM 5900</strain>
    </source>
</reference>
<keyword evidence="1" id="KW-0732">Signal</keyword>
<gene>
    <name evidence="2" type="ORF">EDC65_4499</name>
</gene>
<comment type="caution">
    <text evidence="2">The sequence shown here is derived from an EMBL/GenBank/DDBJ whole genome shotgun (WGS) entry which is preliminary data.</text>
</comment>
<evidence type="ECO:0000313" key="2">
    <source>
        <dbReference type="EMBL" id="ROP83850.1"/>
    </source>
</evidence>
<organism evidence="2 3">
    <name type="scientific">Stella humosa</name>
    <dbReference type="NCBI Taxonomy" id="94"/>
    <lineage>
        <taxon>Bacteria</taxon>
        <taxon>Pseudomonadati</taxon>
        <taxon>Pseudomonadota</taxon>
        <taxon>Alphaproteobacteria</taxon>
        <taxon>Rhodospirillales</taxon>
        <taxon>Stellaceae</taxon>
        <taxon>Stella</taxon>
    </lineage>
</organism>
<evidence type="ECO:0000313" key="3">
    <source>
        <dbReference type="Proteomes" id="UP000278222"/>
    </source>
</evidence>
<keyword evidence="3" id="KW-1185">Reference proteome</keyword>
<protein>
    <recommendedName>
        <fullName evidence="4">Protease inhibitor Inh</fullName>
    </recommendedName>
</protein>
<proteinExistence type="predicted"/>
<name>A0A3N1KYY4_9PROT</name>
<dbReference type="Proteomes" id="UP000278222">
    <property type="component" value="Unassembled WGS sequence"/>
</dbReference>
<dbReference type="AlphaFoldDB" id="A0A3N1KYY4"/>
<dbReference type="RefSeq" id="WP_123693731.1">
    <property type="nucleotide sequence ID" value="NZ_AP019700.1"/>
</dbReference>
<accession>A0A3N1KYY4</accession>
<evidence type="ECO:0000256" key="1">
    <source>
        <dbReference type="SAM" id="SignalP"/>
    </source>
</evidence>
<feature type="signal peptide" evidence="1">
    <location>
        <begin position="1"/>
        <end position="25"/>
    </location>
</feature>
<feature type="chain" id="PRO_5018092724" description="Protease inhibitor Inh" evidence="1">
    <location>
        <begin position="26"/>
        <end position="126"/>
    </location>
</feature>